<keyword evidence="2" id="KW-1133">Transmembrane helix</keyword>
<feature type="region of interest" description="Disordered" evidence="1">
    <location>
        <begin position="388"/>
        <end position="436"/>
    </location>
</feature>
<evidence type="ECO:0000313" key="4">
    <source>
        <dbReference type="Proteomes" id="UP000702209"/>
    </source>
</evidence>
<evidence type="ECO:0000256" key="1">
    <source>
        <dbReference type="SAM" id="MobiDB-lite"/>
    </source>
</evidence>
<evidence type="ECO:0000256" key="2">
    <source>
        <dbReference type="SAM" id="Phobius"/>
    </source>
</evidence>
<accession>A0ABS0D0E5</accession>
<keyword evidence="2" id="KW-0472">Membrane</keyword>
<sequence>MKITLTKKSTELPAVLERRVQQARTVLAHQHDPALLDALSERELAEKRALAEAVREHELKDQYARLDSAAAAAKRTRSTVAALADREAEELLLAQRAISDARRATSPQSRLARLYKRRTLVLRILTSVMIAAMLYSAVTVQQNIAPAGGVTNPMFWFSYALEALISGSLLAIMLIDSDTVEWLPEVESQKGIEVALLAVTIGLNTFPYIKSLDFYGTVVHTIAPVMMGVALSIHDRATRRYGNAIIRATETITDTDEITTRLAELTRMTADPMGSSFAHADVAVPHHRTAERVDLSPAPALEQPAPAVRDDAETRTPHLETRTTAGAGQPAPAVNPAPAPAPAVDSAAARTTAGPAPAPAPAVRDNSVAATPDNTADSAAELALVRTRTEIPHPAASGDAIDTETRTTSATDDLHSTDQGSTTGTETSDNADTSIDAGTRPAVTEAIDAAQAPVDEHAGAADADTATTDDQARTDAPAAVGERPLSGAKPAVRARTTPHQLTSRRISPAPAPARTGAPLVTAAAAAQQLPEWMSPVFELAEEVKARGVAKTKTVEEVAAVITAIDAGAKNNAIATAPETRMSHSTVASIRKTAAEIRNEHRGGGRVIELRK</sequence>
<dbReference type="EMBL" id="JADLQX010000040">
    <property type="protein sequence ID" value="MBF6302314.1"/>
    <property type="molecule type" value="Genomic_DNA"/>
</dbReference>
<feature type="compositionally biased region" description="Low complexity" evidence="1">
    <location>
        <begin position="460"/>
        <end position="479"/>
    </location>
</feature>
<evidence type="ECO:0000313" key="3">
    <source>
        <dbReference type="EMBL" id="MBF6302314.1"/>
    </source>
</evidence>
<reference evidence="3 4" key="1">
    <citation type="submission" date="2020-10" db="EMBL/GenBank/DDBJ databases">
        <title>Identification of Nocardia species via Next-generation sequencing and recognition of intraspecies genetic diversity.</title>
        <authorList>
            <person name="Li P."/>
            <person name="Li P."/>
            <person name="Lu B."/>
        </authorList>
    </citation>
    <scope>NUCLEOTIDE SEQUENCE [LARGE SCALE GENOMIC DNA]</scope>
    <source>
        <strain evidence="3 4">BJ06-0157</strain>
    </source>
</reference>
<organism evidence="3 4">
    <name type="scientific">Nocardia amamiensis</name>
    <dbReference type="NCBI Taxonomy" id="404578"/>
    <lineage>
        <taxon>Bacteria</taxon>
        <taxon>Bacillati</taxon>
        <taxon>Actinomycetota</taxon>
        <taxon>Actinomycetes</taxon>
        <taxon>Mycobacteriales</taxon>
        <taxon>Nocardiaceae</taxon>
        <taxon>Nocardia</taxon>
    </lineage>
</organism>
<keyword evidence="4" id="KW-1185">Reference proteome</keyword>
<dbReference type="Proteomes" id="UP000702209">
    <property type="component" value="Unassembled WGS sequence"/>
</dbReference>
<protein>
    <submittedName>
        <fullName evidence="3">Uncharacterized protein</fullName>
    </submittedName>
</protein>
<feature type="compositionally biased region" description="Low complexity" evidence="1">
    <location>
        <begin position="342"/>
        <end position="355"/>
    </location>
</feature>
<dbReference type="RefSeq" id="WP_195133502.1">
    <property type="nucleotide sequence ID" value="NZ_JADLQX010000040.1"/>
</dbReference>
<feature type="transmembrane region" description="Helical" evidence="2">
    <location>
        <begin position="120"/>
        <end position="138"/>
    </location>
</feature>
<comment type="caution">
    <text evidence="3">The sequence shown here is derived from an EMBL/GenBank/DDBJ whole genome shotgun (WGS) entry which is preliminary data.</text>
</comment>
<feature type="region of interest" description="Disordered" evidence="1">
    <location>
        <begin position="452"/>
        <end position="514"/>
    </location>
</feature>
<feature type="compositionally biased region" description="Polar residues" evidence="1">
    <location>
        <begin position="406"/>
        <end position="433"/>
    </location>
</feature>
<feature type="transmembrane region" description="Helical" evidence="2">
    <location>
        <begin position="154"/>
        <end position="175"/>
    </location>
</feature>
<gene>
    <name evidence="3" type="ORF">IU459_32945</name>
</gene>
<name>A0ABS0D0E5_9NOCA</name>
<feature type="transmembrane region" description="Helical" evidence="2">
    <location>
        <begin position="215"/>
        <end position="233"/>
    </location>
</feature>
<keyword evidence="2" id="KW-0812">Transmembrane</keyword>
<feature type="compositionally biased region" description="Basic and acidic residues" evidence="1">
    <location>
        <begin position="308"/>
        <end position="321"/>
    </location>
</feature>
<feature type="region of interest" description="Disordered" evidence="1">
    <location>
        <begin position="293"/>
        <end position="373"/>
    </location>
</feature>
<proteinExistence type="predicted"/>